<name>A0A1C3E500_9PLAN</name>
<dbReference type="RefSeq" id="WP_068852748.1">
    <property type="nucleotide sequence ID" value="NZ_LYDR01000154.1"/>
</dbReference>
<gene>
    <name evidence="2" type="ORF">A6X21_01195</name>
</gene>
<dbReference type="Proteomes" id="UP000094828">
    <property type="component" value="Unassembled WGS sequence"/>
</dbReference>
<comment type="caution">
    <text evidence="2">The sequence shown here is derived from an EMBL/GenBank/DDBJ whole genome shotgun (WGS) entry which is preliminary data.</text>
</comment>
<organism evidence="2 3">
    <name type="scientific">Planctopirus hydrillae</name>
    <dbReference type="NCBI Taxonomy" id="1841610"/>
    <lineage>
        <taxon>Bacteria</taxon>
        <taxon>Pseudomonadati</taxon>
        <taxon>Planctomycetota</taxon>
        <taxon>Planctomycetia</taxon>
        <taxon>Planctomycetales</taxon>
        <taxon>Planctomycetaceae</taxon>
        <taxon>Planctopirus</taxon>
    </lineage>
</organism>
<dbReference type="AlphaFoldDB" id="A0A1C3E500"/>
<dbReference type="EMBL" id="LYDR01000154">
    <property type="protein sequence ID" value="ODA28321.1"/>
    <property type="molecule type" value="Genomic_DNA"/>
</dbReference>
<keyword evidence="3" id="KW-1185">Reference proteome</keyword>
<accession>A0A1C3E500</accession>
<feature type="domain" description="DUF1854" evidence="1">
    <location>
        <begin position="40"/>
        <end position="166"/>
    </location>
</feature>
<dbReference type="STRING" id="1841610.A6X21_01195"/>
<evidence type="ECO:0000259" key="1">
    <source>
        <dbReference type="Pfam" id="PF08909"/>
    </source>
</evidence>
<sequence>MEATIPGFKTIDLPWHELELSVDPFGRLLAAWPGKSTVIVEPVRSFPWSSPANHIALVDEKGLEWGLIPCLDLLQTGPRQMILNALEQRDFVPEILRIVKTEPNSPPCHWTVETNVGVTDFEVISLDDVRRLDSDSVLISDSQGLRYRVSCHQRLDTTSRAVLDRYL</sequence>
<proteinExistence type="predicted"/>
<reference evidence="2 3" key="1">
    <citation type="submission" date="2016-05" db="EMBL/GenBank/DDBJ databases">
        <title>Genomic and physiological characterization of Planctopirus sp. isolated from fresh water lake.</title>
        <authorList>
            <person name="Subhash Y."/>
            <person name="Ramana C."/>
        </authorList>
    </citation>
    <scope>NUCLEOTIDE SEQUENCE [LARGE SCALE GENOMIC DNA]</scope>
    <source>
        <strain evidence="2 3">JC280</strain>
    </source>
</reference>
<dbReference type="Pfam" id="PF08909">
    <property type="entry name" value="DUF1854"/>
    <property type="match status" value="1"/>
</dbReference>
<evidence type="ECO:0000313" key="3">
    <source>
        <dbReference type="Proteomes" id="UP000094828"/>
    </source>
</evidence>
<evidence type="ECO:0000313" key="2">
    <source>
        <dbReference type="EMBL" id="ODA28321.1"/>
    </source>
</evidence>
<protein>
    <recommendedName>
        <fullName evidence="1">DUF1854 domain-containing protein</fullName>
    </recommendedName>
</protein>
<dbReference type="InterPro" id="IPR015005">
    <property type="entry name" value="DUF1854"/>
</dbReference>